<gene>
    <name evidence="1" type="ORF">NEF87_003164</name>
</gene>
<organism evidence="1 2">
    <name type="scientific">Candidatus Lokiarchaeum ossiferum</name>
    <dbReference type="NCBI Taxonomy" id="2951803"/>
    <lineage>
        <taxon>Archaea</taxon>
        <taxon>Promethearchaeati</taxon>
        <taxon>Promethearchaeota</taxon>
        <taxon>Promethearchaeia</taxon>
        <taxon>Promethearchaeales</taxon>
        <taxon>Promethearchaeaceae</taxon>
        <taxon>Candidatus Lokiarchaeum</taxon>
    </lineage>
</organism>
<sequence>MEKPFLEISIASKSDTNLDDIQLLQRIKEGLIEIWTKTPESIEFTSKPSLLVTFQSLADFDAAYSHTYEVYEYLYDEILRRHIDLDENFFKEQQKLKNTTIKDEDYYQNYIVLRYRSNNLAPMRRNYRLIDKVNEIFGFKITNEEIQDGYLRFLKTKEDWEGMLIGCDEVAQWTEVFQLFNIDISHPTIQKFMEIIQSLK</sequence>
<reference evidence="1" key="1">
    <citation type="submission" date="2022-09" db="EMBL/GenBank/DDBJ databases">
        <title>Actin cytoskeleton and complex cell architecture in an #Asgard archaeon.</title>
        <authorList>
            <person name="Ponce Toledo R.I."/>
            <person name="Schleper C."/>
            <person name="Rodrigues Oliveira T."/>
            <person name="Wollweber F."/>
            <person name="Xu J."/>
            <person name="Rittmann S."/>
            <person name="Klingl A."/>
            <person name="Pilhofer M."/>
        </authorList>
    </citation>
    <scope>NUCLEOTIDE SEQUENCE</scope>
    <source>
        <strain evidence="1">B-35</strain>
    </source>
</reference>
<protein>
    <submittedName>
        <fullName evidence="1">Uncharacterized protein</fullName>
    </submittedName>
</protein>
<name>A0ABY6HWE6_9ARCH</name>
<proteinExistence type="predicted"/>
<evidence type="ECO:0000313" key="2">
    <source>
        <dbReference type="Proteomes" id="UP001208689"/>
    </source>
</evidence>
<accession>A0ABY6HWE6</accession>
<dbReference type="EMBL" id="CP104013">
    <property type="protein sequence ID" value="UYP46879.1"/>
    <property type="molecule type" value="Genomic_DNA"/>
</dbReference>
<evidence type="ECO:0000313" key="1">
    <source>
        <dbReference type="EMBL" id="UYP46879.1"/>
    </source>
</evidence>
<keyword evidence="2" id="KW-1185">Reference proteome</keyword>
<dbReference type="Proteomes" id="UP001208689">
    <property type="component" value="Chromosome"/>
</dbReference>